<keyword evidence="2" id="KW-0675">Receptor</keyword>
<accession>A0AC58HXY7</accession>
<organism evidence="1 2">
    <name type="scientific">Danio rerio</name>
    <name type="common">Zebrafish</name>
    <name type="synonym">Brachydanio rerio</name>
    <dbReference type="NCBI Taxonomy" id="7955"/>
    <lineage>
        <taxon>Eukaryota</taxon>
        <taxon>Metazoa</taxon>
        <taxon>Chordata</taxon>
        <taxon>Craniata</taxon>
        <taxon>Vertebrata</taxon>
        <taxon>Euteleostomi</taxon>
        <taxon>Actinopterygii</taxon>
        <taxon>Neopterygii</taxon>
        <taxon>Teleostei</taxon>
        <taxon>Ostariophysi</taxon>
        <taxon>Cypriniformes</taxon>
        <taxon>Danionidae</taxon>
        <taxon>Danioninae</taxon>
        <taxon>Danio</taxon>
    </lineage>
</organism>
<sequence length="357" mass="41531">MTPMKVLMTQCTDDMMHEDMSYEVFNFSYDDYYLTYEYPLIVLEEGNSLFGKISAICYSLIVCMGLPGNLFLLWLVLKKVGLSSSADCLLLHLTISDLVFTLTLIPWTIYHIRGWIFGFAACRLFSWFIFLGLYSYMLFLTVMTVHRYIAVQHPVFASSVGNRGRLYAHVSSAVVWMISLGFSLPEMIFSETLDRYDGVQCVSYSRSEFWILFGYFSQIILFFLLPFLVIALCYARMGFTIHQSRIRSRNRHHAVCLILSIAIGFFICWAPYNIFLFIHSLEFLGVVELRETLSDTVYCVTHILAYFHCCLNPLVHIFGGKKYRNFLPWSRRVRWLPQSFSNEMFSSQSSFSGQFHL</sequence>
<evidence type="ECO:0000313" key="1">
    <source>
        <dbReference type="Proteomes" id="UP000000437"/>
    </source>
</evidence>
<dbReference type="Proteomes" id="UP000000437">
    <property type="component" value="Chromosome 2"/>
</dbReference>
<gene>
    <name evidence="2" type="primary">xcr1b.3</name>
</gene>
<protein>
    <submittedName>
        <fullName evidence="2">C-C chemokine receptor type 5 isoform X2</fullName>
    </submittedName>
</protein>
<keyword evidence="1" id="KW-1185">Reference proteome</keyword>
<name>A0AC58HXY7_DANRE</name>
<proteinExistence type="predicted"/>
<evidence type="ECO:0000313" key="2">
    <source>
        <dbReference type="RefSeq" id="XP_073786856.1"/>
    </source>
</evidence>
<dbReference type="RefSeq" id="XP_073786856.1">
    <property type="nucleotide sequence ID" value="XM_073930755.1"/>
</dbReference>
<reference evidence="2" key="1">
    <citation type="submission" date="2025-08" db="UniProtKB">
        <authorList>
            <consortium name="RefSeq"/>
        </authorList>
    </citation>
    <scope>IDENTIFICATION</scope>
    <source>
        <strain evidence="2">Tuebingen</strain>
        <tissue evidence="2">Fibroblasts and whole tissue</tissue>
    </source>
</reference>